<dbReference type="RefSeq" id="WP_100211675.1">
    <property type="nucleotide sequence ID" value="NZ_CP138495.1"/>
</dbReference>
<proteinExistence type="predicted"/>
<sequence length="94" mass="11007">MFLINILAKPKKETEQYGEVVGAYVSLYIDYKDIEGAIQLAKFYIKEEGWKVVKVEEEYFVLDSSEDVEEDQVALYREALEDGYAIIFNCYEEE</sequence>
<evidence type="ECO:0000313" key="1">
    <source>
        <dbReference type="EMBL" id="SFZ84143.1"/>
    </source>
</evidence>
<gene>
    <name evidence="1" type="ORF">MARIT_2594</name>
</gene>
<organism evidence="1 2">
    <name type="scientific">Tenacibaculum maritimum NCIMB 2154</name>
    <dbReference type="NCBI Taxonomy" id="1349785"/>
    <lineage>
        <taxon>Bacteria</taxon>
        <taxon>Pseudomonadati</taxon>
        <taxon>Bacteroidota</taxon>
        <taxon>Flavobacteriia</taxon>
        <taxon>Flavobacteriales</taxon>
        <taxon>Flavobacteriaceae</taxon>
        <taxon>Tenacibaculum</taxon>
    </lineage>
</organism>
<dbReference type="EMBL" id="LT634361">
    <property type="protein sequence ID" value="SFZ84143.1"/>
    <property type="molecule type" value="Genomic_DNA"/>
</dbReference>
<name>A0A2H1EC37_9FLAO</name>
<dbReference type="KEGG" id="tmar:MARIT_2594"/>
<accession>A0A2H1EC37</accession>
<dbReference type="STRING" id="1349785.GCA_000509405_01392"/>
<dbReference type="GeneID" id="47724055"/>
<dbReference type="OrthoDB" id="5624986at2"/>
<evidence type="ECO:0000313" key="2">
    <source>
        <dbReference type="Proteomes" id="UP000231564"/>
    </source>
</evidence>
<dbReference type="AlphaFoldDB" id="A0A2H1EC37"/>
<dbReference type="Proteomes" id="UP000231564">
    <property type="component" value="Chromosome MARIT"/>
</dbReference>
<reference evidence="1 2" key="1">
    <citation type="submission" date="2016-11" db="EMBL/GenBank/DDBJ databases">
        <authorList>
            <person name="Jaros S."/>
            <person name="Januszkiewicz K."/>
            <person name="Wedrychowicz H."/>
        </authorList>
    </citation>
    <scope>NUCLEOTIDE SEQUENCE [LARGE SCALE GENOMIC DNA]</scope>
    <source>
        <strain evidence="1">NCIMB 2154T</strain>
    </source>
</reference>
<protein>
    <submittedName>
        <fullName evidence="1">Uncharacterized protein</fullName>
    </submittedName>
</protein>
<keyword evidence="2" id="KW-1185">Reference proteome</keyword>